<reference evidence="1" key="1">
    <citation type="journal article" date="2019" name="Sci. Rep.">
        <title>Draft genome of Tanacetum cinerariifolium, the natural source of mosquito coil.</title>
        <authorList>
            <person name="Yamashiro T."/>
            <person name="Shiraishi A."/>
            <person name="Satake H."/>
            <person name="Nakayama K."/>
        </authorList>
    </citation>
    <scope>NUCLEOTIDE SEQUENCE</scope>
</reference>
<protein>
    <submittedName>
        <fullName evidence="1">RNA-directed DNA polymerase, eukaryota, reverse transcriptase zinc-binding domain protein</fullName>
    </submittedName>
</protein>
<sequence>MSLNSSGQTQNIGCAILQAPFSYLGSKVGVLISHIQSWNEIVNNVAARLSRWKMQTLSIGGRLTLIKSILGSLPIYHMSLFKVPLKVLRNMESIREKGDLGVSSLYALNRALLFKWIWRFHTHQSCLWTKVIKGIHGEDEILDKQFRNHHPSKMGNGEDTRFWEDKWRGDNSFKSIYPRVYALETHKFVTVAEKISQSDLMCSFRRAPRSSIEEAQYIQLMENLEGVNLVDLNDKWRWSLEGCGEFSIASIRKVIDDNVLSVVSSKTRWNQSKHSSLESETGRPSY</sequence>
<name>A0A6L2MDB7_TANCI</name>
<proteinExistence type="predicted"/>
<keyword evidence="1" id="KW-0548">Nucleotidyltransferase</keyword>
<dbReference type="PANTHER" id="PTHR33116:SF79">
    <property type="entry name" value="REVERSE TRANSCRIPTASE DOMAIN, ZINC FINGER, CCHC-TYPE-RELATED"/>
    <property type="match status" value="1"/>
</dbReference>
<dbReference type="AlphaFoldDB" id="A0A6L2MDB7"/>
<dbReference type="GO" id="GO:0003964">
    <property type="term" value="F:RNA-directed DNA polymerase activity"/>
    <property type="evidence" value="ECO:0007669"/>
    <property type="project" value="UniProtKB-KW"/>
</dbReference>
<comment type="caution">
    <text evidence="1">The sequence shown here is derived from an EMBL/GenBank/DDBJ whole genome shotgun (WGS) entry which is preliminary data.</text>
</comment>
<keyword evidence="1" id="KW-0808">Transferase</keyword>
<gene>
    <name evidence="1" type="ORF">Tci_043648</name>
</gene>
<accession>A0A6L2MDB7</accession>
<dbReference type="PANTHER" id="PTHR33116">
    <property type="entry name" value="REVERSE TRANSCRIPTASE ZINC-BINDING DOMAIN-CONTAINING PROTEIN-RELATED-RELATED"/>
    <property type="match status" value="1"/>
</dbReference>
<organism evidence="1">
    <name type="scientific">Tanacetum cinerariifolium</name>
    <name type="common">Dalmatian daisy</name>
    <name type="synonym">Chrysanthemum cinerariifolium</name>
    <dbReference type="NCBI Taxonomy" id="118510"/>
    <lineage>
        <taxon>Eukaryota</taxon>
        <taxon>Viridiplantae</taxon>
        <taxon>Streptophyta</taxon>
        <taxon>Embryophyta</taxon>
        <taxon>Tracheophyta</taxon>
        <taxon>Spermatophyta</taxon>
        <taxon>Magnoliopsida</taxon>
        <taxon>eudicotyledons</taxon>
        <taxon>Gunneridae</taxon>
        <taxon>Pentapetalae</taxon>
        <taxon>asterids</taxon>
        <taxon>campanulids</taxon>
        <taxon>Asterales</taxon>
        <taxon>Asteraceae</taxon>
        <taxon>Asteroideae</taxon>
        <taxon>Anthemideae</taxon>
        <taxon>Anthemidinae</taxon>
        <taxon>Tanacetum</taxon>
    </lineage>
</organism>
<dbReference type="EMBL" id="BKCJ010006348">
    <property type="protein sequence ID" value="GEU71670.1"/>
    <property type="molecule type" value="Genomic_DNA"/>
</dbReference>
<evidence type="ECO:0000313" key="1">
    <source>
        <dbReference type="EMBL" id="GEU71670.1"/>
    </source>
</evidence>
<keyword evidence="1" id="KW-0695">RNA-directed DNA polymerase</keyword>